<keyword evidence="2" id="KW-1185">Reference proteome</keyword>
<protein>
    <submittedName>
        <fullName evidence="1">Uncharacterized protein</fullName>
    </submittedName>
</protein>
<evidence type="ECO:0000313" key="1">
    <source>
        <dbReference type="EMBL" id="KAJ8459588.1"/>
    </source>
</evidence>
<dbReference type="AlphaFoldDB" id="A0AAV8PYH5"/>
<reference evidence="1 2" key="1">
    <citation type="submission" date="2022-12" db="EMBL/GenBank/DDBJ databases">
        <title>Chromosome-scale assembly of the Ensete ventricosum genome.</title>
        <authorList>
            <person name="Dussert Y."/>
            <person name="Stocks J."/>
            <person name="Wendawek A."/>
            <person name="Woldeyes F."/>
            <person name="Nichols R.A."/>
            <person name="Borrell J.S."/>
        </authorList>
    </citation>
    <scope>NUCLEOTIDE SEQUENCE [LARGE SCALE GENOMIC DNA]</scope>
    <source>
        <strain evidence="2">cv. Maze</strain>
        <tissue evidence="1">Seeds</tissue>
    </source>
</reference>
<organism evidence="1 2">
    <name type="scientific">Ensete ventricosum</name>
    <name type="common">Abyssinian banana</name>
    <name type="synonym">Musa ensete</name>
    <dbReference type="NCBI Taxonomy" id="4639"/>
    <lineage>
        <taxon>Eukaryota</taxon>
        <taxon>Viridiplantae</taxon>
        <taxon>Streptophyta</taxon>
        <taxon>Embryophyta</taxon>
        <taxon>Tracheophyta</taxon>
        <taxon>Spermatophyta</taxon>
        <taxon>Magnoliopsida</taxon>
        <taxon>Liliopsida</taxon>
        <taxon>Zingiberales</taxon>
        <taxon>Musaceae</taxon>
        <taxon>Ensete</taxon>
    </lineage>
</organism>
<name>A0AAV8PYH5_ENSVE</name>
<proteinExistence type="predicted"/>
<dbReference type="EMBL" id="JAQQAF010000009">
    <property type="protein sequence ID" value="KAJ8459588.1"/>
    <property type="molecule type" value="Genomic_DNA"/>
</dbReference>
<evidence type="ECO:0000313" key="2">
    <source>
        <dbReference type="Proteomes" id="UP001222027"/>
    </source>
</evidence>
<dbReference type="Proteomes" id="UP001222027">
    <property type="component" value="Unassembled WGS sequence"/>
</dbReference>
<accession>A0AAV8PYH5</accession>
<comment type="caution">
    <text evidence="1">The sequence shown here is derived from an EMBL/GenBank/DDBJ whole genome shotgun (WGS) entry which is preliminary data.</text>
</comment>
<sequence>MLLEMLFIFRKEGRILIMASVAIPDSARDPPAPEFFPDEHFSLCMQVITKFALSQNSANEAVVSALLFVGGL</sequence>
<gene>
    <name evidence="1" type="ORF">OPV22_032514</name>
</gene>